<keyword evidence="1" id="KW-0732">Signal</keyword>
<evidence type="ECO:0000313" key="4">
    <source>
        <dbReference type="Proteomes" id="UP001595956"/>
    </source>
</evidence>
<dbReference type="InterPro" id="IPR011042">
    <property type="entry name" value="6-blade_b-propeller_TolB-like"/>
</dbReference>
<dbReference type="Proteomes" id="UP001595956">
    <property type="component" value="Unassembled WGS sequence"/>
</dbReference>
<feature type="chain" id="PRO_5045063173" evidence="1">
    <location>
        <begin position="26"/>
        <end position="358"/>
    </location>
</feature>
<proteinExistence type="predicted"/>
<name>A0ABW0N014_9ACTN</name>
<organism evidence="3 4">
    <name type="scientific">Nocardioides caricicola</name>
    <dbReference type="NCBI Taxonomy" id="634770"/>
    <lineage>
        <taxon>Bacteria</taxon>
        <taxon>Bacillati</taxon>
        <taxon>Actinomycetota</taxon>
        <taxon>Actinomycetes</taxon>
        <taxon>Propionibacteriales</taxon>
        <taxon>Nocardioidaceae</taxon>
        <taxon>Nocardioides</taxon>
    </lineage>
</organism>
<dbReference type="Pfam" id="PF08450">
    <property type="entry name" value="SGL"/>
    <property type="match status" value="1"/>
</dbReference>
<sequence>MRRTPLIPLAIAATALLATALPAQAVEAPPEVLADELMSALSLAVAEDGTVFVAQNFTSTITKIAPGGEVSPFYADEGQREVGALSVDGDVLTFATTGEDGAKVYTLSPDPEGGYAQEQIADLGAYEAASNPDKSKTYGIVGLSKSCTKQVPKGYRPHKGIKESHPYASTTVEGLTYVADAGANAIWAIGNGVTSTVAVLPPTSIKITKQKRKVLEVPKCTIGKTFRAEGVPTDVEVGPDGHLYVTSLPGGPEDPRMGANGSVYRVELESGKTTKVESGLTSPTGLAVAPDGTRYVAMLFGGAVAVTPPGGPRSVFDEVAAPGDVEYADGDVYVTESGFGPTGPAPVGTVLKYVLGVG</sequence>
<evidence type="ECO:0000313" key="3">
    <source>
        <dbReference type="EMBL" id="MFC5493891.1"/>
    </source>
</evidence>
<evidence type="ECO:0000256" key="1">
    <source>
        <dbReference type="SAM" id="SignalP"/>
    </source>
</evidence>
<accession>A0ABW0N014</accession>
<dbReference type="InterPro" id="IPR013658">
    <property type="entry name" value="SGL"/>
</dbReference>
<feature type="domain" description="SMP-30/Gluconolactonase/LRE-like region" evidence="2">
    <location>
        <begin position="232"/>
        <end position="294"/>
    </location>
</feature>
<dbReference type="SUPFAM" id="SSF63829">
    <property type="entry name" value="Calcium-dependent phosphotriesterase"/>
    <property type="match status" value="1"/>
</dbReference>
<comment type="caution">
    <text evidence="3">The sequence shown here is derived from an EMBL/GenBank/DDBJ whole genome shotgun (WGS) entry which is preliminary data.</text>
</comment>
<dbReference type="EMBL" id="JBHSMD010000004">
    <property type="protein sequence ID" value="MFC5493891.1"/>
    <property type="molecule type" value="Genomic_DNA"/>
</dbReference>
<keyword evidence="4" id="KW-1185">Reference proteome</keyword>
<dbReference type="Gene3D" id="2.120.10.30">
    <property type="entry name" value="TolB, C-terminal domain"/>
    <property type="match status" value="1"/>
</dbReference>
<dbReference type="RefSeq" id="WP_345178444.1">
    <property type="nucleotide sequence ID" value="NZ_BAABFQ010000007.1"/>
</dbReference>
<protein>
    <submittedName>
        <fullName evidence="3">ScyD/ScyE family protein</fullName>
    </submittedName>
</protein>
<feature type="signal peptide" evidence="1">
    <location>
        <begin position="1"/>
        <end position="25"/>
    </location>
</feature>
<evidence type="ECO:0000259" key="2">
    <source>
        <dbReference type="Pfam" id="PF08450"/>
    </source>
</evidence>
<reference evidence="4" key="1">
    <citation type="journal article" date="2019" name="Int. J. Syst. Evol. Microbiol.">
        <title>The Global Catalogue of Microorganisms (GCM) 10K type strain sequencing project: providing services to taxonomists for standard genome sequencing and annotation.</title>
        <authorList>
            <consortium name="The Broad Institute Genomics Platform"/>
            <consortium name="The Broad Institute Genome Sequencing Center for Infectious Disease"/>
            <person name="Wu L."/>
            <person name="Ma J."/>
        </authorList>
    </citation>
    <scope>NUCLEOTIDE SEQUENCE [LARGE SCALE GENOMIC DNA]</scope>
    <source>
        <strain evidence="4">KACC 13778</strain>
    </source>
</reference>
<dbReference type="InterPro" id="IPR048031">
    <property type="entry name" value="ScyD/ScyE-like"/>
</dbReference>
<gene>
    <name evidence="3" type="ORF">ACFPKY_12320</name>
</gene>
<dbReference type="NCBIfam" id="NF033206">
    <property type="entry name" value="ScyE_fam"/>
    <property type="match status" value="1"/>
</dbReference>